<organism evidence="2 3">
    <name type="scientific">Ciona intestinalis</name>
    <name type="common">Transparent sea squirt</name>
    <name type="synonym">Ascidia intestinalis</name>
    <dbReference type="NCBI Taxonomy" id="7719"/>
    <lineage>
        <taxon>Eukaryota</taxon>
        <taxon>Metazoa</taxon>
        <taxon>Chordata</taxon>
        <taxon>Tunicata</taxon>
        <taxon>Ascidiacea</taxon>
        <taxon>Phlebobranchia</taxon>
        <taxon>Cionidae</taxon>
        <taxon>Ciona</taxon>
    </lineage>
</organism>
<reference evidence="2" key="2">
    <citation type="journal article" date="2008" name="Genome Biol.">
        <title>Improved genome assembly and evidence-based global gene model set for the chordate Ciona intestinalis: new insight into intron and operon populations.</title>
        <authorList>
            <person name="Satou Y."/>
            <person name="Mineta K."/>
            <person name="Ogasawara M."/>
            <person name="Sasakura Y."/>
            <person name="Shoguchi E."/>
            <person name="Ueno K."/>
            <person name="Yamada L."/>
            <person name="Matsumoto J."/>
            <person name="Wasserscheid J."/>
            <person name="Dewar K."/>
            <person name="Wiley G.B."/>
            <person name="Macmil S.L."/>
            <person name="Roe B.A."/>
            <person name="Zeller R.W."/>
            <person name="Hastings K.E."/>
            <person name="Lemaire P."/>
            <person name="Lindquist E."/>
            <person name="Endo T."/>
            <person name="Hotta K."/>
            <person name="Inaba K."/>
        </authorList>
    </citation>
    <scope>NUCLEOTIDE SEQUENCE [LARGE SCALE GENOMIC DNA]</scope>
    <source>
        <strain evidence="2">wild type</strain>
    </source>
</reference>
<feature type="region of interest" description="Disordered" evidence="1">
    <location>
        <begin position="93"/>
        <end position="125"/>
    </location>
</feature>
<keyword evidence="3" id="KW-1185">Reference proteome</keyword>
<feature type="compositionally biased region" description="Basic residues" evidence="1">
    <location>
        <begin position="115"/>
        <end position="125"/>
    </location>
</feature>
<feature type="region of interest" description="Disordered" evidence="1">
    <location>
        <begin position="16"/>
        <end position="57"/>
    </location>
</feature>
<reference evidence="3" key="1">
    <citation type="journal article" date="2002" name="Science">
        <title>The draft genome of Ciona intestinalis: insights into chordate and vertebrate origins.</title>
        <authorList>
            <person name="Dehal P."/>
            <person name="Satou Y."/>
            <person name="Campbell R.K."/>
            <person name="Chapman J."/>
            <person name="Degnan B."/>
            <person name="De Tomaso A."/>
            <person name="Davidson B."/>
            <person name="Di Gregorio A."/>
            <person name="Gelpke M."/>
            <person name="Goodstein D.M."/>
            <person name="Harafuji N."/>
            <person name="Hastings K.E."/>
            <person name="Ho I."/>
            <person name="Hotta K."/>
            <person name="Huang W."/>
            <person name="Kawashima T."/>
            <person name="Lemaire P."/>
            <person name="Martinez D."/>
            <person name="Meinertzhagen I.A."/>
            <person name="Necula S."/>
            <person name="Nonaka M."/>
            <person name="Putnam N."/>
            <person name="Rash S."/>
            <person name="Saiga H."/>
            <person name="Satake M."/>
            <person name="Terry A."/>
            <person name="Yamada L."/>
            <person name="Wang H.G."/>
            <person name="Awazu S."/>
            <person name="Azumi K."/>
            <person name="Boore J."/>
            <person name="Branno M."/>
            <person name="Chin-Bow S."/>
            <person name="DeSantis R."/>
            <person name="Doyle S."/>
            <person name="Francino P."/>
            <person name="Keys D.N."/>
            <person name="Haga S."/>
            <person name="Hayashi H."/>
            <person name="Hino K."/>
            <person name="Imai K.S."/>
            <person name="Inaba K."/>
            <person name="Kano S."/>
            <person name="Kobayashi K."/>
            <person name="Kobayashi M."/>
            <person name="Lee B.I."/>
            <person name="Makabe K.W."/>
            <person name="Manohar C."/>
            <person name="Matassi G."/>
            <person name="Medina M."/>
            <person name="Mochizuki Y."/>
            <person name="Mount S."/>
            <person name="Morishita T."/>
            <person name="Miura S."/>
            <person name="Nakayama A."/>
            <person name="Nishizaka S."/>
            <person name="Nomoto H."/>
            <person name="Ohta F."/>
            <person name="Oishi K."/>
            <person name="Rigoutsos I."/>
            <person name="Sano M."/>
            <person name="Sasaki A."/>
            <person name="Sasakura Y."/>
            <person name="Shoguchi E."/>
            <person name="Shin-i T."/>
            <person name="Spagnuolo A."/>
            <person name="Stainier D."/>
            <person name="Suzuki M.M."/>
            <person name="Tassy O."/>
            <person name="Takatori N."/>
            <person name="Tokuoka M."/>
            <person name="Yagi K."/>
            <person name="Yoshizaki F."/>
            <person name="Wada S."/>
            <person name="Zhang C."/>
            <person name="Hyatt P.D."/>
            <person name="Larimer F."/>
            <person name="Detter C."/>
            <person name="Doggett N."/>
            <person name="Glavina T."/>
            <person name="Hawkins T."/>
            <person name="Richardson P."/>
            <person name="Lucas S."/>
            <person name="Kohara Y."/>
            <person name="Levine M."/>
            <person name="Satoh N."/>
            <person name="Rokhsar D.S."/>
        </authorList>
    </citation>
    <scope>NUCLEOTIDE SEQUENCE [LARGE SCALE GENOMIC DNA]</scope>
</reference>
<proteinExistence type="predicted"/>
<feature type="compositionally biased region" description="Polar residues" evidence="1">
    <location>
        <begin position="21"/>
        <end position="49"/>
    </location>
</feature>
<dbReference type="Ensembl" id="ENSCINT00000026531.2">
    <property type="protein sequence ID" value="ENSCINP00000026285.2"/>
    <property type="gene ID" value="ENSCING00000014569.2"/>
</dbReference>
<reference evidence="2" key="4">
    <citation type="submission" date="2025-09" db="UniProtKB">
        <authorList>
            <consortium name="Ensembl"/>
        </authorList>
    </citation>
    <scope>IDENTIFICATION</scope>
</reference>
<evidence type="ECO:0000313" key="2">
    <source>
        <dbReference type="Ensembl" id="ENSCINP00000026285.2"/>
    </source>
</evidence>
<dbReference type="InParanoid" id="F6UYX3"/>
<accession>F6UYX3</accession>
<dbReference type="EMBL" id="EAAA01001192">
    <property type="status" value="NOT_ANNOTATED_CDS"/>
    <property type="molecule type" value="Genomic_DNA"/>
</dbReference>
<evidence type="ECO:0000256" key="1">
    <source>
        <dbReference type="SAM" id="MobiDB-lite"/>
    </source>
</evidence>
<sequence length="169" mass="18543">MHGIVEKTAVVVVERMETGEPEQNTLDQENEDTASNATITTSQTGTLNETGTMSTSTCSSSAATIELNEKPTDQLSVDDIVQNRSFPVFSVSDTEEEVKPTMSPVHEQEPMKAQKSSRKSVRASRRVISTALRRSSIRRSTRINPGMAQSGEVILQVTKLTFNIKQAQN</sequence>
<dbReference type="EMBL" id="EAAA01001191">
    <property type="status" value="NOT_ANNOTATED_CDS"/>
    <property type="molecule type" value="Genomic_DNA"/>
</dbReference>
<dbReference type="HOGENOM" id="CLU_1582094_0_0_1"/>
<dbReference type="Proteomes" id="UP000008144">
    <property type="component" value="Chromosome 14"/>
</dbReference>
<name>F6UYX3_CIOIN</name>
<evidence type="ECO:0000313" key="3">
    <source>
        <dbReference type="Proteomes" id="UP000008144"/>
    </source>
</evidence>
<dbReference type="AlphaFoldDB" id="F6UYX3"/>
<protein>
    <submittedName>
        <fullName evidence="2">Uncharacterized protein</fullName>
    </submittedName>
</protein>
<reference evidence="2" key="3">
    <citation type="submission" date="2025-08" db="UniProtKB">
        <authorList>
            <consortium name="Ensembl"/>
        </authorList>
    </citation>
    <scope>IDENTIFICATION</scope>
</reference>